<dbReference type="AlphaFoldDB" id="A0A0B7B046"/>
<evidence type="ECO:0000313" key="1">
    <source>
        <dbReference type="EMBL" id="CEK85450.1"/>
    </source>
</evidence>
<sequence>MVSTSKATHATDVSQKYQETVVTTTHEDHLSEIFEYTDAERHIRNRRKV</sequence>
<proteinExistence type="predicted"/>
<accession>A0A0B7B046</accession>
<reference evidence="1" key="1">
    <citation type="submission" date="2014-12" db="EMBL/GenBank/DDBJ databases">
        <title>Insight into the proteome of Arion vulgaris.</title>
        <authorList>
            <person name="Aradska J."/>
            <person name="Bulat T."/>
            <person name="Smidak R."/>
            <person name="Sarate P."/>
            <person name="Gangsoo J."/>
            <person name="Sialana F."/>
            <person name="Bilban M."/>
            <person name="Lubec G."/>
        </authorList>
    </citation>
    <scope>NUCLEOTIDE SEQUENCE</scope>
    <source>
        <tissue evidence="1">Skin</tissue>
    </source>
</reference>
<name>A0A0B7B046_9EUPU</name>
<protein>
    <submittedName>
        <fullName evidence="1">Uncharacterized protein</fullName>
    </submittedName>
</protein>
<dbReference type="EMBL" id="HACG01038585">
    <property type="protein sequence ID" value="CEK85450.1"/>
    <property type="molecule type" value="Transcribed_RNA"/>
</dbReference>
<gene>
    <name evidence="1" type="primary">ORF148310</name>
</gene>
<organism evidence="1">
    <name type="scientific">Arion vulgaris</name>
    <dbReference type="NCBI Taxonomy" id="1028688"/>
    <lineage>
        <taxon>Eukaryota</taxon>
        <taxon>Metazoa</taxon>
        <taxon>Spiralia</taxon>
        <taxon>Lophotrochozoa</taxon>
        <taxon>Mollusca</taxon>
        <taxon>Gastropoda</taxon>
        <taxon>Heterobranchia</taxon>
        <taxon>Euthyneura</taxon>
        <taxon>Panpulmonata</taxon>
        <taxon>Eupulmonata</taxon>
        <taxon>Stylommatophora</taxon>
        <taxon>Helicina</taxon>
        <taxon>Arionoidea</taxon>
        <taxon>Arionidae</taxon>
        <taxon>Arion</taxon>
    </lineage>
</organism>